<sequence length="320" mass="36831">MSSKPSQELVSLFKELREKAQKSGVCTEDIKNEFKRGVKSRPRKTSSKITLFIVFFIIPVALGIGGYFSSRYLMDLWKDDLCLLNVNEIFNEVARKPTNCSLMCEGQTEVPRLSGLTRHNFIENYAYNGRPLVVTDAAKNWSALEVFNFSFFKQLYDRNNGSYEVNEEECQFFPYKTNFSSLREAFNMPKERAELKTEPWYFGWSNCDPVVREKLREHYQLPYFLPLDTETSQQDWLFMGGPGLGAQIHIDSVERPSWQAQLSGTKVWTLIPPPECEHVCSTLKAQVNKGEVIIVDTNQWFHKTEVLPGDISITIGAEFD</sequence>
<dbReference type="Proteomes" id="UP000515163">
    <property type="component" value="Unplaced"/>
</dbReference>
<organism evidence="3 4">
    <name type="scientific">Actinia tenebrosa</name>
    <name type="common">Australian red waratah sea anemone</name>
    <dbReference type="NCBI Taxonomy" id="6105"/>
    <lineage>
        <taxon>Eukaryota</taxon>
        <taxon>Metazoa</taxon>
        <taxon>Cnidaria</taxon>
        <taxon>Anthozoa</taxon>
        <taxon>Hexacorallia</taxon>
        <taxon>Actiniaria</taxon>
        <taxon>Actiniidae</taxon>
        <taxon>Actinia</taxon>
    </lineage>
</organism>
<keyword evidence="3" id="KW-1185">Reference proteome</keyword>
<evidence type="ECO:0000313" key="3">
    <source>
        <dbReference type="Proteomes" id="UP000515163"/>
    </source>
</evidence>
<dbReference type="Pfam" id="PF13621">
    <property type="entry name" value="Cupin_8"/>
    <property type="match status" value="1"/>
</dbReference>
<feature type="domain" description="Cupin-like" evidence="2">
    <location>
        <begin position="121"/>
        <end position="296"/>
    </location>
</feature>
<keyword evidence="1" id="KW-0812">Transmembrane</keyword>
<dbReference type="AlphaFoldDB" id="A0A6P8J138"/>
<keyword evidence="1" id="KW-0472">Membrane</keyword>
<accession>A0A6P8J138</accession>
<dbReference type="RefSeq" id="XP_031571848.1">
    <property type="nucleotide sequence ID" value="XM_031715988.1"/>
</dbReference>
<dbReference type="SUPFAM" id="SSF51197">
    <property type="entry name" value="Clavaminate synthase-like"/>
    <property type="match status" value="1"/>
</dbReference>
<keyword evidence="1" id="KW-1133">Transmembrane helix</keyword>
<evidence type="ECO:0000256" key="1">
    <source>
        <dbReference type="SAM" id="Phobius"/>
    </source>
</evidence>
<dbReference type="InterPro" id="IPR041667">
    <property type="entry name" value="Cupin_8"/>
</dbReference>
<dbReference type="OrthoDB" id="10063099at2759"/>
<dbReference type="PANTHER" id="PTHR12480">
    <property type="entry name" value="ARGININE DEMETHYLASE AND LYSYL-HYDROXYLASE JMJD"/>
    <property type="match status" value="1"/>
</dbReference>
<dbReference type="PANTHER" id="PTHR12480:SF19">
    <property type="entry name" value="CUPIN-LIKE DOMAIN-CONTAINING PROTEIN"/>
    <property type="match status" value="1"/>
</dbReference>
<dbReference type="Gene3D" id="2.60.120.650">
    <property type="entry name" value="Cupin"/>
    <property type="match status" value="1"/>
</dbReference>
<dbReference type="InParanoid" id="A0A6P8J138"/>
<dbReference type="InterPro" id="IPR050910">
    <property type="entry name" value="JMJD6_ArgDemeth/LysHydrox"/>
</dbReference>
<dbReference type="KEGG" id="aten:116305975"/>
<protein>
    <submittedName>
        <fullName evidence="4">Bifunctional arginine demethylase and lysyl-hydroxylase JMJD6-like</fullName>
    </submittedName>
</protein>
<evidence type="ECO:0000259" key="2">
    <source>
        <dbReference type="Pfam" id="PF13621"/>
    </source>
</evidence>
<proteinExistence type="predicted"/>
<dbReference type="GO" id="GO:0016706">
    <property type="term" value="F:2-oxoglutarate-dependent dioxygenase activity"/>
    <property type="evidence" value="ECO:0007669"/>
    <property type="project" value="TreeGrafter"/>
</dbReference>
<feature type="transmembrane region" description="Helical" evidence="1">
    <location>
        <begin position="49"/>
        <end position="68"/>
    </location>
</feature>
<reference evidence="4" key="1">
    <citation type="submission" date="2025-08" db="UniProtKB">
        <authorList>
            <consortium name="RefSeq"/>
        </authorList>
    </citation>
    <scope>IDENTIFICATION</scope>
</reference>
<evidence type="ECO:0000313" key="4">
    <source>
        <dbReference type="RefSeq" id="XP_031571848.1"/>
    </source>
</evidence>
<name>A0A6P8J138_ACTTE</name>
<gene>
    <name evidence="4" type="primary">LOC116305975</name>
</gene>
<dbReference type="GeneID" id="116305975"/>